<dbReference type="PANTHER" id="PTHR43706">
    <property type="entry name" value="NADH DEHYDROGENASE"/>
    <property type="match status" value="1"/>
</dbReference>
<dbReference type="SUPFAM" id="SSF51905">
    <property type="entry name" value="FAD/NAD(P)-binding domain"/>
    <property type="match status" value="2"/>
</dbReference>
<evidence type="ECO:0000313" key="9">
    <source>
        <dbReference type="EMBL" id="RZU40359.1"/>
    </source>
</evidence>
<keyword evidence="10" id="KW-1185">Reference proteome</keyword>
<dbReference type="Proteomes" id="UP000292958">
    <property type="component" value="Unassembled WGS sequence"/>
</dbReference>
<dbReference type="EC" id="1.6.5.9" evidence="2"/>
<feature type="domain" description="FAD/NAD(P)-binding" evidence="8">
    <location>
        <begin position="15"/>
        <end position="334"/>
    </location>
</feature>
<evidence type="ECO:0000313" key="10">
    <source>
        <dbReference type="Proteomes" id="UP000292958"/>
    </source>
</evidence>
<dbReference type="AlphaFoldDB" id="A0A4Q7YTT4"/>
<evidence type="ECO:0000256" key="2">
    <source>
        <dbReference type="ARBA" id="ARBA00012637"/>
    </source>
</evidence>
<dbReference type="GO" id="GO:0050136">
    <property type="term" value="F:NADH dehydrogenase (quinone) (non-electrogenic) activity"/>
    <property type="evidence" value="ECO:0007669"/>
    <property type="project" value="UniProtKB-EC"/>
</dbReference>
<sequence>MTQARQGLMYAKDPHVVIVGGGFGGVAAAKALRDAPVRITLIDRTNHHLFQPLLYQVATSVLPPGDIASPIRGILRKQANVSVTLGEVTSVDKAERNVTVDLSDGTREVVTYDYLILATGARHSYFGKDEYEKHAPGLKSVADALAIRNRILRAFEQAETTEDPVKKGLLTFVLVGAGPTGVEMAGAMATLVRRTLKSSFRRINPQSARIILVDQANRILGPFSEALSKKAQKHLEGLGVEVRLGHGIESIDGDGVVVGGERIISKTVIWTAGVAASPAGKWLNAETDRAGRVHIQQDLTMAGYPEVFVIGDTASLNQDGKPLPGVAQVAMQQGRYAGKLIHRRVIGRKDMAPFRYFDKGNMAVAGGNFAVLQCRKVQLSGLLGWLPWAAIHIAYLAHSSLRLAVLVQWLWTYLTGQRGSVLVVNHHASPHQECSRQVVHPLIASGS</sequence>
<dbReference type="InterPro" id="IPR045024">
    <property type="entry name" value="NDH-2"/>
</dbReference>
<dbReference type="InterPro" id="IPR036188">
    <property type="entry name" value="FAD/NAD-bd_sf"/>
</dbReference>
<evidence type="ECO:0000256" key="4">
    <source>
        <dbReference type="ARBA" id="ARBA00022827"/>
    </source>
</evidence>
<organism evidence="9 10">
    <name type="scientific">Edaphobacter modestus</name>
    <dbReference type="NCBI Taxonomy" id="388466"/>
    <lineage>
        <taxon>Bacteria</taxon>
        <taxon>Pseudomonadati</taxon>
        <taxon>Acidobacteriota</taxon>
        <taxon>Terriglobia</taxon>
        <taxon>Terriglobales</taxon>
        <taxon>Acidobacteriaceae</taxon>
        <taxon>Edaphobacter</taxon>
    </lineage>
</organism>
<accession>A0A4Q7YTT4</accession>
<dbReference type="InterPro" id="IPR023753">
    <property type="entry name" value="FAD/NAD-binding_dom"/>
</dbReference>
<dbReference type="Pfam" id="PF07992">
    <property type="entry name" value="Pyr_redox_2"/>
    <property type="match status" value="1"/>
</dbReference>
<name>A0A4Q7YTT4_9BACT</name>
<evidence type="ECO:0000259" key="8">
    <source>
        <dbReference type="Pfam" id="PF07992"/>
    </source>
</evidence>
<dbReference type="RefSeq" id="WP_165419992.1">
    <property type="nucleotide sequence ID" value="NZ_SHKW01000001.1"/>
</dbReference>
<evidence type="ECO:0000256" key="6">
    <source>
        <dbReference type="ARBA" id="ARBA00023027"/>
    </source>
</evidence>
<keyword evidence="6" id="KW-0520">NAD</keyword>
<keyword evidence="5" id="KW-0560">Oxidoreductase</keyword>
<protein>
    <recommendedName>
        <fullName evidence="2">NADH:ubiquinone reductase (non-electrogenic)</fullName>
        <ecNumber evidence="2">1.6.5.9</ecNumber>
    </recommendedName>
</protein>
<gene>
    <name evidence="9" type="ORF">BDD14_1811</name>
</gene>
<comment type="catalytic activity">
    <reaction evidence="7">
        <text>a quinone + NADH + H(+) = a quinol + NAD(+)</text>
        <dbReference type="Rhea" id="RHEA:46160"/>
        <dbReference type="ChEBI" id="CHEBI:15378"/>
        <dbReference type="ChEBI" id="CHEBI:24646"/>
        <dbReference type="ChEBI" id="CHEBI:57540"/>
        <dbReference type="ChEBI" id="CHEBI:57945"/>
        <dbReference type="ChEBI" id="CHEBI:132124"/>
        <dbReference type="EC" id="1.6.5.9"/>
    </reaction>
</comment>
<comment type="similarity">
    <text evidence="1">Belongs to the NADH dehydrogenase family.</text>
</comment>
<evidence type="ECO:0000256" key="3">
    <source>
        <dbReference type="ARBA" id="ARBA00022630"/>
    </source>
</evidence>
<dbReference type="PRINTS" id="PR00368">
    <property type="entry name" value="FADPNR"/>
</dbReference>
<evidence type="ECO:0000256" key="5">
    <source>
        <dbReference type="ARBA" id="ARBA00023002"/>
    </source>
</evidence>
<proteinExistence type="inferred from homology"/>
<evidence type="ECO:0000256" key="1">
    <source>
        <dbReference type="ARBA" id="ARBA00005272"/>
    </source>
</evidence>
<dbReference type="PANTHER" id="PTHR43706:SF47">
    <property type="entry name" value="EXTERNAL NADH-UBIQUINONE OXIDOREDUCTASE 1, MITOCHONDRIAL-RELATED"/>
    <property type="match status" value="1"/>
</dbReference>
<reference evidence="9 10" key="1">
    <citation type="submission" date="2019-02" db="EMBL/GenBank/DDBJ databases">
        <title>Genomic Encyclopedia of Archaeal and Bacterial Type Strains, Phase II (KMG-II): from individual species to whole genera.</title>
        <authorList>
            <person name="Goeker M."/>
        </authorList>
    </citation>
    <scope>NUCLEOTIDE SEQUENCE [LARGE SCALE GENOMIC DNA]</scope>
    <source>
        <strain evidence="9 10">DSM 18101</strain>
    </source>
</reference>
<dbReference type="EMBL" id="SHKW01000001">
    <property type="protein sequence ID" value="RZU40359.1"/>
    <property type="molecule type" value="Genomic_DNA"/>
</dbReference>
<evidence type="ECO:0000256" key="7">
    <source>
        <dbReference type="ARBA" id="ARBA00047599"/>
    </source>
</evidence>
<dbReference type="Gene3D" id="3.50.50.100">
    <property type="match status" value="1"/>
</dbReference>
<keyword evidence="4" id="KW-0274">FAD</keyword>
<keyword evidence="3" id="KW-0285">Flavoprotein</keyword>
<comment type="caution">
    <text evidence="9">The sequence shown here is derived from an EMBL/GenBank/DDBJ whole genome shotgun (WGS) entry which is preliminary data.</text>
</comment>
<dbReference type="PRINTS" id="PR00411">
    <property type="entry name" value="PNDRDTASEI"/>
</dbReference>